<dbReference type="Proteomes" id="UP000656042">
    <property type="component" value="Unassembled WGS sequence"/>
</dbReference>
<dbReference type="AlphaFoldDB" id="A0A8J3C7L2"/>
<dbReference type="RefSeq" id="WP_189082686.1">
    <property type="nucleotide sequence ID" value="NZ_BMMX01000055.1"/>
</dbReference>
<evidence type="ECO:0000313" key="4">
    <source>
        <dbReference type="EMBL" id="GGL17372.1"/>
    </source>
</evidence>
<dbReference type="PROSITE" id="PS50887">
    <property type="entry name" value="GGDEF"/>
    <property type="match status" value="1"/>
</dbReference>
<dbReference type="PANTHER" id="PTHR44757:SF2">
    <property type="entry name" value="BIOFILM ARCHITECTURE MAINTENANCE PROTEIN MBAA"/>
    <property type="match status" value="1"/>
</dbReference>
<reference evidence="4" key="2">
    <citation type="submission" date="2020-09" db="EMBL/GenBank/DDBJ databases">
        <authorList>
            <person name="Sun Q."/>
            <person name="Zhou Y."/>
        </authorList>
    </citation>
    <scope>NUCLEOTIDE SEQUENCE</scope>
    <source>
        <strain evidence="4">CGMCC 4.7299</strain>
    </source>
</reference>
<gene>
    <name evidence="4" type="ORF">GCM10012284_59890</name>
</gene>
<feature type="transmembrane region" description="Helical" evidence="2">
    <location>
        <begin position="6"/>
        <end position="23"/>
    </location>
</feature>
<evidence type="ECO:0000256" key="2">
    <source>
        <dbReference type="SAM" id="Phobius"/>
    </source>
</evidence>
<organism evidence="4 5">
    <name type="scientific">Mangrovihabitans endophyticus</name>
    <dbReference type="NCBI Taxonomy" id="1751298"/>
    <lineage>
        <taxon>Bacteria</taxon>
        <taxon>Bacillati</taxon>
        <taxon>Actinomycetota</taxon>
        <taxon>Actinomycetes</taxon>
        <taxon>Micromonosporales</taxon>
        <taxon>Micromonosporaceae</taxon>
        <taxon>Mangrovihabitans</taxon>
    </lineage>
</organism>
<accession>A0A8J3C7L2</accession>
<dbReference type="CDD" id="cd01949">
    <property type="entry name" value="GGDEF"/>
    <property type="match status" value="1"/>
</dbReference>
<dbReference type="InterPro" id="IPR043128">
    <property type="entry name" value="Rev_trsase/Diguanyl_cyclase"/>
</dbReference>
<name>A0A8J3C7L2_9ACTN</name>
<reference evidence="4" key="1">
    <citation type="journal article" date="2014" name="Int. J. Syst. Evol. Microbiol.">
        <title>Complete genome sequence of Corynebacterium casei LMG S-19264T (=DSM 44701T), isolated from a smear-ripened cheese.</title>
        <authorList>
            <consortium name="US DOE Joint Genome Institute (JGI-PGF)"/>
            <person name="Walter F."/>
            <person name="Albersmeier A."/>
            <person name="Kalinowski J."/>
            <person name="Ruckert C."/>
        </authorList>
    </citation>
    <scope>NUCLEOTIDE SEQUENCE</scope>
    <source>
        <strain evidence="4">CGMCC 4.7299</strain>
    </source>
</reference>
<evidence type="ECO:0000313" key="5">
    <source>
        <dbReference type="Proteomes" id="UP000656042"/>
    </source>
</evidence>
<keyword evidence="2" id="KW-0812">Transmembrane</keyword>
<dbReference type="SUPFAM" id="SSF55073">
    <property type="entry name" value="Nucleotide cyclase"/>
    <property type="match status" value="1"/>
</dbReference>
<feature type="region of interest" description="Disordered" evidence="1">
    <location>
        <begin position="192"/>
        <end position="225"/>
    </location>
</feature>
<dbReference type="NCBIfam" id="TIGR00254">
    <property type="entry name" value="GGDEF"/>
    <property type="match status" value="1"/>
</dbReference>
<comment type="caution">
    <text evidence="4">The sequence shown here is derived from an EMBL/GenBank/DDBJ whole genome shotgun (WGS) entry which is preliminary data.</text>
</comment>
<keyword evidence="2" id="KW-0472">Membrane</keyword>
<protein>
    <recommendedName>
        <fullName evidence="3">GGDEF domain-containing protein</fullName>
    </recommendedName>
</protein>
<sequence>MSPTLSVIAIAAPSFLLGALTWWPHTRHLHRRLHHATRQLHHDRLTGLRNRDGLRHAYTALAGQPLLVLLIDMDRFKTVNDTYGHATGDDLLTAVAHRLDGTATVHHGFAGRIAGDEFAVLLPAAGHHPARVADLFATTITAPTTLTTDDGDMTLAPAASIGYTRTTAATGWTAALRAADIAMYHAKHAADGHPVAHRHGMAMPTPPARRRRRVRDHHTGPDTLA</sequence>
<evidence type="ECO:0000256" key="1">
    <source>
        <dbReference type="SAM" id="MobiDB-lite"/>
    </source>
</evidence>
<dbReference type="PANTHER" id="PTHR44757">
    <property type="entry name" value="DIGUANYLATE CYCLASE DGCP"/>
    <property type="match status" value="1"/>
</dbReference>
<dbReference type="EMBL" id="BMMX01000055">
    <property type="protein sequence ID" value="GGL17372.1"/>
    <property type="molecule type" value="Genomic_DNA"/>
</dbReference>
<keyword evidence="5" id="KW-1185">Reference proteome</keyword>
<dbReference type="Gene3D" id="3.30.70.270">
    <property type="match status" value="1"/>
</dbReference>
<dbReference type="InterPro" id="IPR000160">
    <property type="entry name" value="GGDEF_dom"/>
</dbReference>
<dbReference type="InterPro" id="IPR052155">
    <property type="entry name" value="Biofilm_reg_signaling"/>
</dbReference>
<proteinExistence type="predicted"/>
<dbReference type="SMART" id="SM00267">
    <property type="entry name" value="GGDEF"/>
    <property type="match status" value="1"/>
</dbReference>
<dbReference type="Pfam" id="PF00990">
    <property type="entry name" value="GGDEF"/>
    <property type="match status" value="1"/>
</dbReference>
<feature type="domain" description="GGDEF" evidence="3">
    <location>
        <begin position="64"/>
        <end position="200"/>
    </location>
</feature>
<evidence type="ECO:0000259" key="3">
    <source>
        <dbReference type="PROSITE" id="PS50887"/>
    </source>
</evidence>
<dbReference type="InterPro" id="IPR029787">
    <property type="entry name" value="Nucleotide_cyclase"/>
</dbReference>
<keyword evidence="2" id="KW-1133">Transmembrane helix</keyword>